<sequence>MNRKSSVSAPTDKLARVREATAATAILFSLYAGTLGVLKACITLGWYVS</sequence>
<keyword evidence="3" id="KW-1185">Reference proteome</keyword>
<evidence type="ECO:0000313" key="3">
    <source>
        <dbReference type="Proteomes" id="UP000019491"/>
    </source>
</evidence>
<name>X0PVU3_RHOWR</name>
<feature type="transmembrane region" description="Helical" evidence="1">
    <location>
        <begin position="21"/>
        <end position="48"/>
    </location>
</feature>
<evidence type="ECO:0000313" key="2">
    <source>
        <dbReference type="EMBL" id="GAF47368.1"/>
    </source>
</evidence>
<reference evidence="2 3" key="1">
    <citation type="submission" date="2014-02" db="EMBL/GenBank/DDBJ databases">
        <title>Whole genome shotgun sequence of Rhodococcus wratislaviensis NBRC 100605.</title>
        <authorList>
            <person name="Hosoyama A."/>
            <person name="Tsuchikane K."/>
            <person name="Yoshida I."/>
            <person name="Ohji S."/>
            <person name="Ichikawa N."/>
            <person name="Yamazoe A."/>
            <person name="Fujita N."/>
        </authorList>
    </citation>
    <scope>NUCLEOTIDE SEQUENCE [LARGE SCALE GENOMIC DNA]</scope>
    <source>
        <strain evidence="2 3">NBRC 100605</strain>
    </source>
</reference>
<dbReference type="AlphaFoldDB" id="X0PVU3"/>
<dbReference type="EMBL" id="BAWF01000040">
    <property type="protein sequence ID" value="GAF47368.1"/>
    <property type="molecule type" value="Genomic_DNA"/>
</dbReference>
<keyword evidence="1" id="KW-0812">Transmembrane</keyword>
<keyword evidence="1" id="KW-0472">Membrane</keyword>
<comment type="caution">
    <text evidence="2">The sequence shown here is derived from an EMBL/GenBank/DDBJ whole genome shotgun (WGS) entry which is preliminary data.</text>
</comment>
<dbReference type="Proteomes" id="UP000019491">
    <property type="component" value="Unassembled WGS sequence"/>
</dbReference>
<keyword evidence="1" id="KW-1133">Transmembrane helix</keyword>
<protein>
    <submittedName>
        <fullName evidence="2">Uncharacterized protein</fullName>
    </submittedName>
</protein>
<evidence type="ECO:0000256" key="1">
    <source>
        <dbReference type="SAM" id="Phobius"/>
    </source>
</evidence>
<accession>X0PVU3</accession>
<gene>
    <name evidence="2" type="ORF">RW1_040_00300</name>
</gene>
<proteinExistence type="predicted"/>
<organism evidence="2 3">
    <name type="scientific">Rhodococcus wratislaviensis NBRC 100605</name>
    <dbReference type="NCBI Taxonomy" id="1219028"/>
    <lineage>
        <taxon>Bacteria</taxon>
        <taxon>Bacillati</taxon>
        <taxon>Actinomycetota</taxon>
        <taxon>Actinomycetes</taxon>
        <taxon>Mycobacteriales</taxon>
        <taxon>Nocardiaceae</taxon>
        <taxon>Rhodococcus</taxon>
    </lineage>
</organism>